<evidence type="ECO:0000313" key="1">
    <source>
        <dbReference type="EMBL" id="KAG8223334.1"/>
    </source>
</evidence>
<dbReference type="EMBL" id="KZ308157">
    <property type="protein sequence ID" value="KAG8223334.1"/>
    <property type="molecule type" value="Genomic_DNA"/>
</dbReference>
<protein>
    <submittedName>
        <fullName evidence="1">Uncharacterized protein</fullName>
    </submittedName>
</protein>
<sequence>MAQELSLADYTNLQNLCEQMLDQIPLEAAFFSSNEAHFHLSGIVNKQTSFSAIQEYLPSQALSAAGTEKAIVSFVYISFRTPTSAPLNSQWTSVLALVVTLQSMTNFSPLVNINKSPIEVIVAHTLKRLNRESGGVNGPAKNLLGKILPSLPGAIVFKDGIIRKYQLIKLLVAINLLKKSAQNSYPPRTTLIQLNQILPVPFGNTHPLNKQPHFQPLHPIIHLLEGP</sequence>
<gene>
    <name evidence="1" type="ORF">J437_LFUL001211</name>
</gene>
<dbReference type="Proteomes" id="UP000792457">
    <property type="component" value="Unassembled WGS sequence"/>
</dbReference>
<dbReference type="AlphaFoldDB" id="A0A8K0JW91"/>
<organism evidence="1 2">
    <name type="scientific">Ladona fulva</name>
    <name type="common">Scarce chaser dragonfly</name>
    <name type="synonym">Libellula fulva</name>
    <dbReference type="NCBI Taxonomy" id="123851"/>
    <lineage>
        <taxon>Eukaryota</taxon>
        <taxon>Metazoa</taxon>
        <taxon>Ecdysozoa</taxon>
        <taxon>Arthropoda</taxon>
        <taxon>Hexapoda</taxon>
        <taxon>Insecta</taxon>
        <taxon>Pterygota</taxon>
        <taxon>Palaeoptera</taxon>
        <taxon>Odonata</taxon>
        <taxon>Epiprocta</taxon>
        <taxon>Anisoptera</taxon>
        <taxon>Libelluloidea</taxon>
        <taxon>Libellulidae</taxon>
        <taxon>Ladona</taxon>
    </lineage>
</organism>
<keyword evidence="2" id="KW-1185">Reference proteome</keyword>
<comment type="caution">
    <text evidence="1">The sequence shown here is derived from an EMBL/GenBank/DDBJ whole genome shotgun (WGS) entry which is preliminary data.</text>
</comment>
<evidence type="ECO:0000313" key="2">
    <source>
        <dbReference type="Proteomes" id="UP000792457"/>
    </source>
</evidence>
<accession>A0A8K0JW91</accession>
<reference evidence="1" key="1">
    <citation type="submission" date="2013-04" db="EMBL/GenBank/DDBJ databases">
        <authorList>
            <person name="Qu J."/>
            <person name="Murali S.C."/>
            <person name="Bandaranaike D."/>
            <person name="Bellair M."/>
            <person name="Blankenburg K."/>
            <person name="Chao H."/>
            <person name="Dinh H."/>
            <person name="Doddapaneni H."/>
            <person name="Downs B."/>
            <person name="Dugan-Rocha S."/>
            <person name="Elkadiri S."/>
            <person name="Gnanaolivu R.D."/>
            <person name="Hernandez B."/>
            <person name="Javaid M."/>
            <person name="Jayaseelan J.C."/>
            <person name="Lee S."/>
            <person name="Li M."/>
            <person name="Ming W."/>
            <person name="Munidasa M."/>
            <person name="Muniz J."/>
            <person name="Nguyen L."/>
            <person name="Ongeri F."/>
            <person name="Osuji N."/>
            <person name="Pu L.-L."/>
            <person name="Puazo M."/>
            <person name="Qu C."/>
            <person name="Quiroz J."/>
            <person name="Raj R."/>
            <person name="Weissenberger G."/>
            <person name="Xin Y."/>
            <person name="Zou X."/>
            <person name="Han Y."/>
            <person name="Richards S."/>
            <person name="Worley K."/>
            <person name="Muzny D."/>
            <person name="Gibbs R."/>
        </authorList>
    </citation>
    <scope>NUCLEOTIDE SEQUENCE</scope>
    <source>
        <strain evidence="1">Sampled in the wild</strain>
    </source>
</reference>
<name>A0A8K0JW91_LADFU</name>
<reference evidence="1" key="2">
    <citation type="submission" date="2017-10" db="EMBL/GenBank/DDBJ databases">
        <title>Ladona fulva Genome sequencing and assembly.</title>
        <authorList>
            <person name="Murali S."/>
            <person name="Richards S."/>
            <person name="Bandaranaike D."/>
            <person name="Bellair M."/>
            <person name="Blankenburg K."/>
            <person name="Chao H."/>
            <person name="Dinh H."/>
            <person name="Doddapaneni H."/>
            <person name="Dugan-Rocha S."/>
            <person name="Elkadiri S."/>
            <person name="Gnanaolivu R."/>
            <person name="Hernandez B."/>
            <person name="Skinner E."/>
            <person name="Javaid M."/>
            <person name="Lee S."/>
            <person name="Li M."/>
            <person name="Ming W."/>
            <person name="Munidasa M."/>
            <person name="Muniz J."/>
            <person name="Nguyen L."/>
            <person name="Hughes D."/>
            <person name="Osuji N."/>
            <person name="Pu L.-L."/>
            <person name="Puazo M."/>
            <person name="Qu C."/>
            <person name="Quiroz J."/>
            <person name="Raj R."/>
            <person name="Weissenberger G."/>
            <person name="Xin Y."/>
            <person name="Zou X."/>
            <person name="Han Y."/>
            <person name="Worley K."/>
            <person name="Muzny D."/>
            <person name="Gibbs R."/>
        </authorList>
    </citation>
    <scope>NUCLEOTIDE SEQUENCE</scope>
    <source>
        <strain evidence="1">Sampled in the wild</strain>
    </source>
</reference>
<proteinExistence type="predicted"/>
<dbReference type="OrthoDB" id="6606643at2759"/>